<dbReference type="InterPro" id="IPR051783">
    <property type="entry name" value="NAD(P)-dependent_oxidoreduct"/>
</dbReference>
<gene>
    <name evidence="2" type="ORF">ENN50_01240</name>
</gene>
<evidence type="ECO:0000259" key="1">
    <source>
        <dbReference type="Pfam" id="PF01370"/>
    </source>
</evidence>
<name>A0A831SS21_PROAE</name>
<sequence length="332" mass="36805">MQKKILVTGATGFIGSRLVRKLVSGEGEVFALVRNSSRLAPFSGVLDKINLVEGDVTDRSSLDKALEGIDEVYHVAGYTYMGGEESRDDLLYAINVDGPRNLLRAALGAGVSRVVHVSSITAVGMCDGRTPLDESAIWNFDTVGLTYAETKYRAEQVVQQAVMDGLDCVIVNPAFVFGAGDVNFNAGRIIKDVYRRRMPVYPLGGICVVDVEIVVDTIIRAMKRGRTGERYIIGGDNLTYKQLADTISRVTGAPRVMVPLPFMLAKPLLSLMKRLHFGKRVSKLFNLSMFRVASEFLFFDSSKAERELGMQHEAHEFSIRRAFEWYLKHGLL</sequence>
<dbReference type="Gene3D" id="3.40.50.720">
    <property type="entry name" value="NAD(P)-binding Rossmann-like Domain"/>
    <property type="match status" value="1"/>
</dbReference>
<dbReference type="AlphaFoldDB" id="A0A831SS21"/>
<feature type="domain" description="NAD-dependent epimerase/dehydratase" evidence="1">
    <location>
        <begin position="5"/>
        <end position="234"/>
    </location>
</feature>
<dbReference type="EMBL" id="DSBW01000027">
    <property type="protein sequence ID" value="HED30320.1"/>
    <property type="molecule type" value="Genomic_DNA"/>
</dbReference>
<accession>A0A831SS21</accession>
<dbReference type="SUPFAM" id="SSF51735">
    <property type="entry name" value="NAD(P)-binding Rossmann-fold domains"/>
    <property type="match status" value="1"/>
</dbReference>
<reference evidence="2" key="1">
    <citation type="journal article" date="2020" name="mSystems">
        <title>Genome- and Community-Level Interaction Insights into Carbon Utilization and Element Cycling Functions of Hydrothermarchaeota in Hydrothermal Sediment.</title>
        <authorList>
            <person name="Zhou Z."/>
            <person name="Liu Y."/>
            <person name="Xu W."/>
            <person name="Pan J."/>
            <person name="Luo Z.H."/>
            <person name="Li M."/>
        </authorList>
    </citation>
    <scope>NUCLEOTIDE SEQUENCE [LARGE SCALE GENOMIC DNA]</scope>
    <source>
        <strain evidence="2">SpSt-1181</strain>
    </source>
</reference>
<dbReference type="InterPro" id="IPR036291">
    <property type="entry name" value="NAD(P)-bd_dom_sf"/>
</dbReference>
<dbReference type="Proteomes" id="UP000886335">
    <property type="component" value="Unassembled WGS sequence"/>
</dbReference>
<dbReference type="PANTHER" id="PTHR48079:SF6">
    <property type="entry name" value="NAD(P)-BINDING DOMAIN-CONTAINING PROTEIN-RELATED"/>
    <property type="match status" value="1"/>
</dbReference>
<dbReference type="InterPro" id="IPR001509">
    <property type="entry name" value="Epimerase_deHydtase"/>
</dbReference>
<protein>
    <submittedName>
        <fullName evidence="2">SDR family NAD(P)-dependent oxidoreductase</fullName>
    </submittedName>
</protein>
<dbReference type="PANTHER" id="PTHR48079">
    <property type="entry name" value="PROTEIN YEEZ"/>
    <property type="match status" value="1"/>
</dbReference>
<dbReference type="CDD" id="cd05228">
    <property type="entry name" value="AR_FR_like_1_SDR_e"/>
    <property type="match status" value="1"/>
</dbReference>
<comment type="caution">
    <text evidence="2">The sequence shown here is derived from an EMBL/GenBank/DDBJ whole genome shotgun (WGS) entry which is preliminary data.</text>
</comment>
<dbReference type="GO" id="GO:0005737">
    <property type="term" value="C:cytoplasm"/>
    <property type="evidence" value="ECO:0007669"/>
    <property type="project" value="TreeGrafter"/>
</dbReference>
<proteinExistence type="predicted"/>
<evidence type="ECO:0000313" key="2">
    <source>
        <dbReference type="EMBL" id="HED30320.1"/>
    </source>
</evidence>
<organism evidence="2">
    <name type="scientific">Prosthecochloris aestuarii</name>
    <dbReference type="NCBI Taxonomy" id="1102"/>
    <lineage>
        <taxon>Bacteria</taxon>
        <taxon>Pseudomonadati</taxon>
        <taxon>Chlorobiota</taxon>
        <taxon>Chlorobiia</taxon>
        <taxon>Chlorobiales</taxon>
        <taxon>Chlorobiaceae</taxon>
        <taxon>Prosthecochloris</taxon>
    </lineage>
</organism>
<dbReference type="Pfam" id="PF01370">
    <property type="entry name" value="Epimerase"/>
    <property type="match status" value="1"/>
</dbReference>
<dbReference type="GO" id="GO:0004029">
    <property type="term" value="F:aldehyde dehydrogenase (NAD+) activity"/>
    <property type="evidence" value="ECO:0007669"/>
    <property type="project" value="TreeGrafter"/>
</dbReference>